<feature type="compositionally biased region" description="Polar residues" evidence="1">
    <location>
        <begin position="238"/>
        <end position="255"/>
    </location>
</feature>
<evidence type="ECO:0000256" key="1">
    <source>
        <dbReference type="SAM" id="MobiDB-lite"/>
    </source>
</evidence>
<reference evidence="2 3" key="1">
    <citation type="submission" date="2024-01" db="EMBL/GenBank/DDBJ databases">
        <title>The genomes of 5 underutilized Papilionoideae crops provide insights into root nodulation and disease resistanc.</title>
        <authorList>
            <person name="Yuan L."/>
        </authorList>
    </citation>
    <scope>NUCLEOTIDE SEQUENCE [LARGE SCALE GENOMIC DNA]</scope>
    <source>
        <strain evidence="2">ZHUSHIDOU_FW_LH</strain>
        <tissue evidence="2">Leaf</tissue>
    </source>
</reference>
<feature type="region of interest" description="Disordered" evidence="1">
    <location>
        <begin position="235"/>
        <end position="274"/>
    </location>
</feature>
<dbReference type="Proteomes" id="UP001372338">
    <property type="component" value="Unassembled WGS sequence"/>
</dbReference>
<sequence length="274" mass="29383">MSAALAATVAVMAKKNGKATKNTPSPHSNNSYNRVQDDTVVGKSSARRLFQQEREELYSFTAVTAASSVTGTVAGNGTTVENATVNATSITKQGKSERGGESYEPPCTTACTAVDSNAFEKEYLDFRSGIFEVSQDVAKIPKGKSAPSKEQLGAPLVAHVTKDTCFMQVGHPDAHVLPTIPSTKKILALHVLGQIRNKDSHASLTNILMTEAYTVPEENIEAAREAIADILPTEDANSEVQVSKQNEEGQWTQVTTRRRAHMHKGDSSSPKPNG</sequence>
<proteinExistence type="predicted"/>
<keyword evidence="3" id="KW-1185">Reference proteome</keyword>
<gene>
    <name evidence="2" type="ORF">RIF29_19932</name>
</gene>
<feature type="compositionally biased region" description="Polar residues" evidence="1">
    <location>
        <begin position="19"/>
        <end position="34"/>
    </location>
</feature>
<protein>
    <submittedName>
        <fullName evidence="2">Uncharacterized protein</fullName>
    </submittedName>
</protein>
<evidence type="ECO:0000313" key="3">
    <source>
        <dbReference type="Proteomes" id="UP001372338"/>
    </source>
</evidence>
<feature type="region of interest" description="Disordered" evidence="1">
    <location>
        <begin position="16"/>
        <end position="36"/>
    </location>
</feature>
<accession>A0AAN9I864</accession>
<evidence type="ECO:0000313" key="2">
    <source>
        <dbReference type="EMBL" id="KAK7267265.1"/>
    </source>
</evidence>
<name>A0AAN9I864_CROPI</name>
<dbReference type="AlphaFoldDB" id="A0AAN9I864"/>
<dbReference type="EMBL" id="JAYWIO010000004">
    <property type="protein sequence ID" value="KAK7267265.1"/>
    <property type="molecule type" value="Genomic_DNA"/>
</dbReference>
<organism evidence="2 3">
    <name type="scientific">Crotalaria pallida</name>
    <name type="common">Smooth rattlebox</name>
    <name type="synonym">Crotalaria striata</name>
    <dbReference type="NCBI Taxonomy" id="3830"/>
    <lineage>
        <taxon>Eukaryota</taxon>
        <taxon>Viridiplantae</taxon>
        <taxon>Streptophyta</taxon>
        <taxon>Embryophyta</taxon>
        <taxon>Tracheophyta</taxon>
        <taxon>Spermatophyta</taxon>
        <taxon>Magnoliopsida</taxon>
        <taxon>eudicotyledons</taxon>
        <taxon>Gunneridae</taxon>
        <taxon>Pentapetalae</taxon>
        <taxon>rosids</taxon>
        <taxon>fabids</taxon>
        <taxon>Fabales</taxon>
        <taxon>Fabaceae</taxon>
        <taxon>Papilionoideae</taxon>
        <taxon>50 kb inversion clade</taxon>
        <taxon>genistoids sensu lato</taxon>
        <taxon>core genistoids</taxon>
        <taxon>Crotalarieae</taxon>
        <taxon>Crotalaria</taxon>
    </lineage>
</organism>
<comment type="caution">
    <text evidence="2">The sequence shown here is derived from an EMBL/GenBank/DDBJ whole genome shotgun (WGS) entry which is preliminary data.</text>
</comment>